<dbReference type="PANTHER" id="PTHR42711">
    <property type="entry name" value="ABC TRANSPORTER ATP-BINDING PROTEIN"/>
    <property type="match status" value="1"/>
</dbReference>
<keyword evidence="8" id="KW-0046">Antibiotic resistance</keyword>
<reference evidence="12 14" key="1">
    <citation type="journal article" date="2017" name="Elife">
        <title>Extensive horizontal gene transfer in cheese-associated bacteria.</title>
        <authorList>
            <person name="Bonham K.S."/>
            <person name="Wolfe B.E."/>
            <person name="Dutton R.J."/>
        </authorList>
    </citation>
    <scope>NUCLEOTIDE SEQUENCE [LARGE SCALE GENOMIC DNA]</scope>
    <source>
        <strain evidence="12 14">947_7</strain>
    </source>
</reference>
<dbReference type="InterPro" id="IPR003439">
    <property type="entry name" value="ABC_transporter-like_ATP-bd"/>
</dbReference>
<evidence type="ECO:0000256" key="10">
    <source>
        <dbReference type="SAM" id="MobiDB-lite"/>
    </source>
</evidence>
<evidence type="ECO:0000256" key="4">
    <source>
        <dbReference type="ARBA" id="ARBA00022741"/>
    </source>
</evidence>
<evidence type="ECO:0000313" key="12">
    <source>
        <dbReference type="EMBL" id="PCC45195.1"/>
    </source>
</evidence>
<dbReference type="Gene3D" id="3.40.50.300">
    <property type="entry name" value="P-loop containing nucleotide triphosphate hydrolases"/>
    <property type="match status" value="1"/>
</dbReference>
<evidence type="ECO:0000256" key="3">
    <source>
        <dbReference type="ARBA" id="ARBA00022475"/>
    </source>
</evidence>
<dbReference type="EMBL" id="NRGP01000028">
    <property type="protein sequence ID" value="PCC45195.1"/>
    <property type="molecule type" value="Genomic_DNA"/>
</dbReference>
<dbReference type="PROSITE" id="PS50893">
    <property type="entry name" value="ABC_TRANSPORTER_2"/>
    <property type="match status" value="1"/>
</dbReference>
<organism evidence="12 14">
    <name type="scientific">Brevibacterium aurantiacum</name>
    <dbReference type="NCBI Taxonomy" id="273384"/>
    <lineage>
        <taxon>Bacteria</taxon>
        <taxon>Bacillati</taxon>
        <taxon>Actinomycetota</taxon>
        <taxon>Actinomycetes</taxon>
        <taxon>Micrococcales</taxon>
        <taxon>Brevibacteriaceae</taxon>
        <taxon>Brevibacterium</taxon>
    </lineage>
</organism>
<dbReference type="GO" id="GO:0016887">
    <property type="term" value="F:ATP hydrolysis activity"/>
    <property type="evidence" value="ECO:0007669"/>
    <property type="project" value="InterPro"/>
</dbReference>
<feature type="domain" description="ABC transporter" evidence="11">
    <location>
        <begin position="25"/>
        <end position="255"/>
    </location>
</feature>
<proteinExistence type="inferred from homology"/>
<dbReference type="RefSeq" id="WP_081448612.1">
    <property type="nucleotide sequence ID" value="NZ_CP025331.1"/>
</dbReference>
<gene>
    <name evidence="12" type="ORF">CIK64_16650</name>
    <name evidence="13" type="ORF">EB834_01280</name>
</gene>
<comment type="subcellular location">
    <subcellularLocation>
        <location evidence="1">Cell membrane</location>
        <topology evidence="1">Peripheral membrane protein</topology>
        <orientation evidence="1">Cytoplasmic side</orientation>
    </subcellularLocation>
</comment>
<dbReference type="NCBIfam" id="TIGR01188">
    <property type="entry name" value="drrA"/>
    <property type="match status" value="1"/>
</dbReference>
<name>A0A2A3Z1D8_BREAU</name>
<keyword evidence="7" id="KW-0472">Membrane</keyword>
<dbReference type="GO" id="GO:0046677">
    <property type="term" value="P:response to antibiotic"/>
    <property type="evidence" value="ECO:0007669"/>
    <property type="project" value="UniProtKB-KW"/>
</dbReference>
<reference evidence="13 15" key="2">
    <citation type="submission" date="2018-10" db="EMBL/GenBank/DDBJ databases">
        <title>Brevibacterium genomes from Austrain hard cheese rinds.</title>
        <authorList>
            <person name="Anast J.M."/>
            <person name="Dzieciol M."/>
            <person name="Schultz D.L."/>
            <person name="Mann E."/>
            <person name="Wagner M."/>
            <person name="Schmitz-Esser S."/>
        </authorList>
    </citation>
    <scope>NUCLEOTIDE SEQUENCE [LARGE SCALE GENOMIC DNA]</scope>
    <source>
        <strain evidence="13 15">L261</strain>
    </source>
</reference>
<dbReference type="SUPFAM" id="SSF52540">
    <property type="entry name" value="P-loop containing nucleoside triphosphate hydrolases"/>
    <property type="match status" value="1"/>
</dbReference>
<dbReference type="PANTHER" id="PTHR42711:SF19">
    <property type="entry name" value="DOXORUBICIN RESISTANCE ATP-BINDING PROTEIN DRRA"/>
    <property type="match status" value="1"/>
</dbReference>
<evidence type="ECO:0000256" key="9">
    <source>
        <dbReference type="ARBA" id="ARBA00049985"/>
    </source>
</evidence>
<evidence type="ECO:0000256" key="7">
    <source>
        <dbReference type="ARBA" id="ARBA00023136"/>
    </source>
</evidence>
<keyword evidence="5 12" id="KW-0067">ATP-binding</keyword>
<dbReference type="Proteomes" id="UP000217564">
    <property type="component" value="Unassembled WGS sequence"/>
</dbReference>
<dbReference type="EMBL" id="RHFF01000001">
    <property type="protein sequence ID" value="TGD40696.1"/>
    <property type="molecule type" value="Genomic_DNA"/>
</dbReference>
<keyword evidence="6" id="KW-1278">Translocase</keyword>
<dbReference type="InterPro" id="IPR050763">
    <property type="entry name" value="ABC_transporter_ATP-binding"/>
</dbReference>
<evidence type="ECO:0000256" key="6">
    <source>
        <dbReference type="ARBA" id="ARBA00022967"/>
    </source>
</evidence>
<protein>
    <submittedName>
        <fullName evidence="13">ATP-binding cassette domain-containing protein</fullName>
    </submittedName>
    <submittedName>
        <fullName evidence="12">Daunorubicin/doxorubicin resistance ABC transporter ATP-binding protein DrrA</fullName>
    </submittedName>
</protein>
<dbReference type="FunFam" id="3.40.50.300:FF:000589">
    <property type="entry name" value="ABC transporter, ATP-binding subunit"/>
    <property type="match status" value="1"/>
</dbReference>
<dbReference type="SMART" id="SM00382">
    <property type="entry name" value="AAA"/>
    <property type="match status" value="1"/>
</dbReference>
<evidence type="ECO:0000256" key="8">
    <source>
        <dbReference type="ARBA" id="ARBA00023251"/>
    </source>
</evidence>
<keyword evidence="4" id="KW-0547">Nucleotide-binding</keyword>
<comment type="caution">
    <text evidence="12">The sequence shown here is derived from an EMBL/GenBank/DDBJ whole genome shotgun (WGS) entry which is preliminary data.</text>
</comment>
<keyword evidence="3" id="KW-1003">Cell membrane</keyword>
<dbReference type="GO" id="GO:0005886">
    <property type="term" value="C:plasma membrane"/>
    <property type="evidence" value="ECO:0007669"/>
    <property type="project" value="UniProtKB-SubCell"/>
</dbReference>
<dbReference type="InterPro" id="IPR003593">
    <property type="entry name" value="AAA+_ATPase"/>
</dbReference>
<evidence type="ECO:0000259" key="11">
    <source>
        <dbReference type="PROSITE" id="PS50893"/>
    </source>
</evidence>
<dbReference type="InterPro" id="IPR017871">
    <property type="entry name" value="ABC_transporter-like_CS"/>
</dbReference>
<dbReference type="Proteomes" id="UP000297736">
    <property type="component" value="Unassembled WGS sequence"/>
</dbReference>
<dbReference type="PROSITE" id="PS00211">
    <property type="entry name" value="ABC_TRANSPORTER_1"/>
    <property type="match status" value="1"/>
</dbReference>
<dbReference type="InterPro" id="IPR005894">
    <property type="entry name" value="DrrA"/>
</dbReference>
<sequence>MPRIRRGELDGHHSAPAGRDRVIVIRIDQLRKNFGSFRALDGIDLQVDQGQIFGLLGPNGAGKTTTVKVLSTLIRPDSGDASVAGNSVIADPTAVRRSIGLSGQYAAVDEKLTGYENLLMVARLYGMSRSESRARAHELLREFALVDVRDKRAGAYSGGMRRRLDLASALVFRPPVVILDEPTTGLDPRGRLDTWDVISTLVGQGTTVLLTTQYLEEADQLADRIAVIDSGRVIAEGTSNELKVSLGAERIALTLTSPDALDETLRVLERILGGSVTPQLDSTRKHLTVPAPQGQRTLLEVLGGLEQGGIVVTEAALTRPTLDDVFLDLTGHPASAEPSPQPRSEAEVGA</sequence>
<evidence type="ECO:0000256" key="2">
    <source>
        <dbReference type="ARBA" id="ARBA00022448"/>
    </source>
</evidence>
<evidence type="ECO:0000313" key="13">
    <source>
        <dbReference type="EMBL" id="TGD40696.1"/>
    </source>
</evidence>
<evidence type="ECO:0000313" key="14">
    <source>
        <dbReference type="Proteomes" id="UP000217564"/>
    </source>
</evidence>
<comment type="similarity">
    <text evidence="9">Belongs to the ABC transporter superfamily. Drug exporter-1 (DrugE1) (TC 3.A.1.105) family.</text>
</comment>
<dbReference type="GO" id="GO:0043215">
    <property type="term" value="P:daunorubicin transport"/>
    <property type="evidence" value="ECO:0007669"/>
    <property type="project" value="InterPro"/>
</dbReference>
<evidence type="ECO:0000313" key="15">
    <source>
        <dbReference type="Proteomes" id="UP000297736"/>
    </source>
</evidence>
<dbReference type="Pfam" id="PF00005">
    <property type="entry name" value="ABC_tran"/>
    <property type="match status" value="1"/>
</dbReference>
<evidence type="ECO:0000256" key="5">
    <source>
        <dbReference type="ARBA" id="ARBA00022840"/>
    </source>
</evidence>
<dbReference type="InterPro" id="IPR027417">
    <property type="entry name" value="P-loop_NTPase"/>
</dbReference>
<dbReference type="GO" id="GO:1900753">
    <property type="term" value="P:doxorubicin transport"/>
    <property type="evidence" value="ECO:0007669"/>
    <property type="project" value="InterPro"/>
</dbReference>
<feature type="region of interest" description="Disordered" evidence="10">
    <location>
        <begin position="330"/>
        <end position="350"/>
    </location>
</feature>
<evidence type="ECO:0000256" key="1">
    <source>
        <dbReference type="ARBA" id="ARBA00004413"/>
    </source>
</evidence>
<accession>A0A2A3Z1D8</accession>
<dbReference type="AlphaFoldDB" id="A0A2A3Z1D8"/>
<keyword evidence="2" id="KW-0813">Transport</keyword>
<dbReference type="GO" id="GO:0005524">
    <property type="term" value="F:ATP binding"/>
    <property type="evidence" value="ECO:0007669"/>
    <property type="project" value="UniProtKB-KW"/>
</dbReference>